<dbReference type="AlphaFoldDB" id="G3AU35"/>
<dbReference type="GeneID" id="18870507"/>
<organism evidence="3">
    <name type="scientific">Spathaspora passalidarum (strain NRRL Y-27907 / 11-Y1)</name>
    <dbReference type="NCBI Taxonomy" id="619300"/>
    <lineage>
        <taxon>Eukaryota</taxon>
        <taxon>Fungi</taxon>
        <taxon>Dikarya</taxon>
        <taxon>Ascomycota</taxon>
        <taxon>Saccharomycotina</taxon>
        <taxon>Pichiomycetes</taxon>
        <taxon>Debaryomycetaceae</taxon>
        <taxon>Spathaspora</taxon>
    </lineage>
</organism>
<dbReference type="OMA" id="VWMNNIT"/>
<feature type="signal peptide" evidence="1">
    <location>
        <begin position="1"/>
        <end position="22"/>
    </location>
</feature>
<evidence type="ECO:0000313" key="3">
    <source>
        <dbReference type="Proteomes" id="UP000000709"/>
    </source>
</evidence>
<accession>G3AU35</accession>
<proteinExistence type="predicted"/>
<keyword evidence="1" id="KW-0732">Signal</keyword>
<dbReference type="KEGG" id="spaa:SPAPADRAFT_142985"/>
<dbReference type="HOGENOM" id="CLU_2687580_0_0_1"/>
<keyword evidence="3" id="KW-1185">Reference proteome</keyword>
<dbReference type="eggNOG" id="ENOG502T61U">
    <property type="taxonomic scope" value="Eukaryota"/>
</dbReference>
<evidence type="ECO:0000313" key="2">
    <source>
        <dbReference type="EMBL" id="EGW30412.1"/>
    </source>
</evidence>
<dbReference type="InParanoid" id="G3AU35"/>
<name>G3AU35_SPAPN</name>
<gene>
    <name evidence="2" type="ORF">SPAPADRAFT_142985</name>
</gene>
<evidence type="ECO:0000256" key="1">
    <source>
        <dbReference type="SAM" id="SignalP"/>
    </source>
</evidence>
<dbReference type="RefSeq" id="XP_007377383.1">
    <property type="nucleotide sequence ID" value="XM_007377321.1"/>
</dbReference>
<sequence length="70" mass="8105">MKIILWFIYLIKINLLQMIVHGSRNPSLTIQYIDSSIFEASRCTPESENYSADRAWANNLTDVPVMPEFV</sequence>
<protein>
    <submittedName>
        <fullName evidence="2">Uncharacterized protein</fullName>
    </submittedName>
</protein>
<feature type="chain" id="PRO_5003442572" evidence="1">
    <location>
        <begin position="23"/>
        <end position="70"/>
    </location>
</feature>
<dbReference type="EMBL" id="GL996505">
    <property type="protein sequence ID" value="EGW30412.1"/>
    <property type="molecule type" value="Genomic_DNA"/>
</dbReference>
<dbReference type="OrthoDB" id="5328412at2759"/>
<dbReference type="Proteomes" id="UP000000709">
    <property type="component" value="Unassembled WGS sequence"/>
</dbReference>
<reference evidence="2 3" key="1">
    <citation type="journal article" date="2011" name="Proc. Natl. Acad. Sci. U.S.A.">
        <title>Comparative genomics of xylose-fermenting fungi for enhanced biofuel production.</title>
        <authorList>
            <person name="Wohlbach D.J."/>
            <person name="Kuo A."/>
            <person name="Sato T.K."/>
            <person name="Potts K.M."/>
            <person name="Salamov A.A."/>
            <person name="LaButti K.M."/>
            <person name="Sun H."/>
            <person name="Clum A."/>
            <person name="Pangilinan J.L."/>
            <person name="Lindquist E.A."/>
            <person name="Lucas S."/>
            <person name="Lapidus A."/>
            <person name="Jin M."/>
            <person name="Gunawan C."/>
            <person name="Balan V."/>
            <person name="Dale B.E."/>
            <person name="Jeffries T.W."/>
            <person name="Zinkel R."/>
            <person name="Barry K.W."/>
            <person name="Grigoriev I.V."/>
            <person name="Gasch A.P."/>
        </authorList>
    </citation>
    <scope>NUCLEOTIDE SEQUENCE [LARGE SCALE GENOMIC DNA]</scope>
    <source>
        <strain evidence="3">NRRL Y-27907 / 11-Y1</strain>
    </source>
</reference>